<sequence length="323" mass="37159">MSIVRRTPPSTPVDDGPHRVNSEPDLYNKSTDHINVLPRKKRIHEDTSPNKDFDTFRRELRADMMSMLRNWQDDQKELLNTMMASQNAIFQKLASDVAEVKTQNKEIHSTNQEIEKSINFINKEFEDMKKKVENLEKERSELNQYTKNLETKLKDLQLSSRNSSIEVRNIPIKDKEAHSDLVSVISNIGRTIGCNIDTSEIRDIRRLPGKPGTTKPIVAEFVHVHTKQSFIAASKGFNKKLPVPDKLNTETIGLPGNRQPVYVAEYLSASSKRLLYLAREFAKENDYAYCWSSSGNIFLRKNNEGNQIIIRSEGCLRELRNQK</sequence>
<keyword evidence="1" id="KW-0175">Coiled coil</keyword>
<dbReference type="InterPro" id="IPR057251">
    <property type="entry name" value="FP_C"/>
</dbReference>
<comment type="caution">
    <text evidence="4">The sequence shown here is derived from an EMBL/GenBank/DDBJ whole genome shotgun (WGS) entry which is preliminary data.</text>
</comment>
<accession>A0A8S4DIC3</accession>
<dbReference type="Pfam" id="PF25298">
    <property type="entry name" value="Baculo_FP_2nd"/>
    <property type="match status" value="1"/>
</dbReference>
<feature type="domain" description="FP protein C-terminal" evidence="3">
    <location>
        <begin position="270"/>
        <end position="319"/>
    </location>
</feature>
<evidence type="ECO:0000256" key="1">
    <source>
        <dbReference type="SAM" id="Coils"/>
    </source>
</evidence>
<evidence type="ECO:0000313" key="5">
    <source>
        <dbReference type="Proteomes" id="UP000653454"/>
    </source>
</evidence>
<proteinExistence type="predicted"/>
<gene>
    <name evidence="4" type="ORF">PLXY2_LOCUS2118</name>
</gene>
<organism evidence="4 5">
    <name type="scientific">Plutella xylostella</name>
    <name type="common">Diamondback moth</name>
    <name type="synonym">Plutella maculipennis</name>
    <dbReference type="NCBI Taxonomy" id="51655"/>
    <lineage>
        <taxon>Eukaryota</taxon>
        <taxon>Metazoa</taxon>
        <taxon>Ecdysozoa</taxon>
        <taxon>Arthropoda</taxon>
        <taxon>Hexapoda</taxon>
        <taxon>Insecta</taxon>
        <taxon>Pterygota</taxon>
        <taxon>Neoptera</taxon>
        <taxon>Endopterygota</taxon>
        <taxon>Lepidoptera</taxon>
        <taxon>Glossata</taxon>
        <taxon>Ditrysia</taxon>
        <taxon>Yponomeutoidea</taxon>
        <taxon>Plutellidae</taxon>
        <taxon>Plutella</taxon>
    </lineage>
</organism>
<feature type="coiled-coil region" evidence="1">
    <location>
        <begin position="111"/>
        <end position="155"/>
    </location>
</feature>
<dbReference type="AlphaFoldDB" id="A0A8S4DIC3"/>
<feature type="region of interest" description="Disordered" evidence="2">
    <location>
        <begin position="1"/>
        <end position="30"/>
    </location>
</feature>
<evidence type="ECO:0000259" key="3">
    <source>
        <dbReference type="Pfam" id="PF25298"/>
    </source>
</evidence>
<dbReference type="EMBL" id="CAJHNJ030000005">
    <property type="protein sequence ID" value="CAG9097933.1"/>
    <property type="molecule type" value="Genomic_DNA"/>
</dbReference>
<keyword evidence="5" id="KW-1185">Reference proteome</keyword>
<protein>
    <submittedName>
        <fullName evidence="4">(diamondback moth) hypothetical protein</fullName>
    </submittedName>
</protein>
<evidence type="ECO:0000313" key="4">
    <source>
        <dbReference type="EMBL" id="CAG9097933.1"/>
    </source>
</evidence>
<name>A0A8S4DIC3_PLUXY</name>
<dbReference type="Gene3D" id="1.10.287.950">
    <property type="entry name" value="Methyl-accepting chemotaxis protein"/>
    <property type="match status" value="1"/>
</dbReference>
<reference evidence="4" key="1">
    <citation type="submission" date="2020-11" db="EMBL/GenBank/DDBJ databases">
        <authorList>
            <person name="Whiteford S."/>
        </authorList>
    </citation>
    <scope>NUCLEOTIDE SEQUENCE</scope>
</reference>
<dbReference type="Proteomes" id="UP000653454">
    <property type="component" value="Unassembled WGS sequence"/>
</dbReference>
<evidence type="ECO:0000256" key="2">
    <source>
        <dbReference type="SAM" id="MobiDB-lite"/>
    </source>
</evidence>